<keyword evidence="3" id="KW-1185">Reference proteome</keyword>
<evidence type="ECO:0000313" key="3">
    <source>
        <dbReference type="Proteomes" id="UP000823388"/>
    </source>
</evidence>
<feature type="non-terminal residue" evidence="2">
    <location>
        <position position="93"/>
    </location>
</feature>
<feature type="region of interest" description="Disordered" evidence="1">
    <location>
        <begin position="23"/>
        <end position="93"/>
    </location>
</feature>
<sequence>MEERANMKKVRCRRCKGFGNFAKTCKEEDEGPSQPPKQKKTRNKQPAKKTGNKQPAKTKKTGNKQPAKKKKTPIKKKLKKAASAPEARVAKSL</sequence>
<reference evidence="2" key="1">
    <citation type="submission" date="2020-05" db="EMBL/GenBank/DDBJ databases">
        <title>WGS assembly of Panicum virgatum.</title>
        <authorList>
            <person name="Lovell J.T."/>
            <person name="Jenkins J."/>
            <person name="Shu S."/>
            <person name="Juenger T.E."/>
            <person name="Schmutz J."/>
        </authorList>
    </citation>
    <scope>NUCLEOTIDE SEQUENCE</scope>
    <source>
        <strain evidence="2">AP13</strain>
    </source>
</reference>
<feature type="compositionally biased region" description="Basic residues" evidence="1">
    <location>
        <begin position="37"/>
        <end position="80"/>
    </location>
</feature>
<accession>A0A8T0TUJ1</accession>
<organism evidence="2 3">
    <name type="scientific">Panicum virgatum</name>
    <name type="common">Blackwell switchgrass</name>
    <dbReference type="NCBI Taxonomy" id="38727"/>
    <lineage>
        <taxon>Eukaryota</taxon>
        <taxon>Viridiplantae</taxon>
        <taxon>Streptophyta</taxon>
        <taxon>Embryophyta</taxon>
        <taxon>Tracheophyta</taxon>
        <taxon>Spermatophyta</taxon>
        <taxon>Magnoliopsida</taxon>
        <taxon>Liliopsida</taxon>
        <taxon>Poales</taxon>
        <taxon>Poaceae</taxon>
        <taxon>PACMAD clade</taxon>
        <taxon>Panicoideae</taxon>
        <taxon>Panicodae</taxon>
        <taxon>Paniceae</taxon>
        <taxon>Panicinae</taxon>
        <taxon>Panicum</taxon>
        <taxon>Panicum sect. Hiantes</taxon>
    </lineage>
</organism>
<gene>
    <name evidence="2" type="ORF">PVAP13_4KG365501</name>
</gene>
<evidence type="ECO:0000313" key="2">
    <source>
        <dbReference type="EMBL" id="KAG2614470.1"/>
    </source>
</evidence>
<dbReference type="Proteomes" id="UP000823388">
    <property type="component" value="Chromosome 4K"/>
</dbReference>
<proteinExistence type="predicted"/>
<evidence type="ECO:0000256" key="1">
    <source>
        <dbReference type="SAM" id="MobiDB-lite"/>
    </source>
</evidence>
<comment type="caution">
    <text evidence="2">The sequence shown here is derived from an EMBL/GenBank/DDBJ whole genome shotgun (WGS) entry which is preliminary data.</text>
</comment>
<protein>
    <submittedName>
        <fullName evidence="2">Uncharacterized protein</fullName>
    </submittedName>
</protein>
<dbReference type="EMBL" id="CM029043">
    <property type="protein sequence ID" value="KAG2614470.1"/>
    <property type="molecule type" value="Genomic_DNA"/>
</dbReference>
<name>A0A8T0TUJ1_PANVG</name>
<dbReference type="AlphaFoldDB" id="A0A8T0TUJ1"/>